<dbReference type="Proteomes" id="UP000623461">
    <property type="component" value="Unassembled WGS sequence"/>
</dbReference>
<reference evidence="4" key="1">
    <citation type="journal article" date="2019" name="Int. J. Syst. Evol. Microbiol.">
        <title>The Global Catalogue of Microorganisms (GCM) 10K type strain sequencing project: providing services to taxonomists for standard genome sequencing and annotation.</title>
        <authorList>
            <consortium name="The Broad Institute Genomics Platform"/>
            <consortium name="The Broad Institute Genome Sequencing Center for Infectious Disease"/>
            <person name="Wu L."/>
            <person name="Ma J."/>
        </authorList>
    </citation>
    <scope>NUCLEOTIDE SEQUENCE [LARGE SCALE GENOMIC DNA]</scope>
    <source>
        <strain evidence="4">JCM 1365</strain>
    </source>
</reference>
<feature type="transmembrane region" description="Helical" evidence="2">
    <location>
        <begin position="49"/>
        <end position="75"/>
    </location>
</feature>
<keyword evidence="2" id="KW-0812">Transmembrane</keyword>
<feature type="transmembrane region" description="Helical" evidence="2">
    <location>
        <begin position="136"/>
        <end position="157"/>
    </location>
</feature>
<accession>A0ABQ2IFW1</accession>
<evidence type="ECO:0000313" key="3">
    <source>
        <dbReference type="EMBL" id="GGN07187.1"/>
    </source>
</evidence>
<feature type="compositionally biased region" description="Basic residues" evidence="1">
    <location>
        <begin position="1"/>
        <end position="11"/>
    </location>
</feature>
<dbReference type="EMBL" id="BMNZ01000009">
    <property type="protein sequence ID" value="GGN07187.1"/>
    <property type="molecule type" value="Genomic_DNA"/>
</dbReference>
<feature type="region of interest" description="Disordered" evidence="1">
    <location>
        <begin position="1"/>
        <end position="21"/>
    </location>
</feature>
<keyword evidence="2" id="KW-0472">Membrane</keyword>
<keyword evidence="4" id="KW-1185">Reference proteome</keyword>
<keyword evidence="2" id="KW-1133">Transmembrane helix</keyword>
<protein>
    <recommendedName>
        <fullName evidence="5">Tripartite tricarboxylate transporter TctB family protein</fullName>
    </recommendedName>
</protein>
<comment type="caution">
    <text evidence="3">The sequence shown here is derived from an EMBL/GenBank/DDBJ whole genome shotgun (WGS) entry which is preliminary data.</text>
</comment>
<feature type="transmembrane region" description="Helical" evidence="2">
    <location>
        <begin position="110"/>
        <end position="129"/>
    </location>
</feature>
<evidence type="ECO:0000256" key="2">
    <source>
        <dbReference type="SAM" id="Phobius"/>
    </source>
</evidence>
<organism evidence="3 4">
    <name type="scientific">Terrabacter tumescens</name>
    <dbReference type="NCBI Taxonomy" id="60443"/>
    <lineage>
        <taxon>Bacteria</taxon>
        <taxon>Bacillati</taxon>
        <taxon>Actinomycetota</taxon>
        <taxon>Actinomycetes</taxon>
        <taxon>Micrococcales</taxon>
        <taxon>Intrasporangiaceae</taxon>
        <taxon>Terrabacter</taxon>
    </lineage>
</organism>
<evidence type="ECO:0000256" key="1">
    <source>
        <dbReference type="SAM" id="MobiDB-lite"/>
    </source>
</evidence>
<sequence>MSTVERRHHAPRQAPRQPGLRTESRAAIGLGIAGFLVAGATFVTPKGEVAGACWTVGFALFFGALVMAVVGIVHARGDRLSALPTSAAGWVALLCFIAGAALLFGPFAEFSLALALVSAGAAVLGVGALRERSLAVIALPLLGGTFVLAFLLGELLIGHE</sequence>
<gene>
    <name evidence="3" type="ORF">GCM10009721_38650</name>
</gene>
<proteinExistence type="predicted"/>
<evidence type="ECO:0000313" key="4">
    <source>
        <dbReference type="Proteomes" id="UP000623461"/>
    </source>
</evidence>
<feature type="transmembrane region" description="Helical" evidence="2">
    <location>
        <begin position="87"/>
        <end position="104"/>
    </location>
</feature>
<dbReference type="RefSeq" id="WP_156035430.1">
    <property type="nucleotide sequence ID" value="NZ_BMNZ01000009.1"/>
</dbReference>
<evidence type="ECO:0008006" key="5">
    <source>
        <dbReference type="Google" id="ProtNLM"/>
    </source>
</evidence>
<feature type="transmembrane region" description="Helical" evidence="2">
    <location>
        <begin position="26"/>
        <end position="43"/>
    </location>
</feature>
<name>A0ABQ2IFW1_9MICO</name>